<sequence length="225" mass="26017">MDIINLIELLKPQDHLVTVRVSAEVSFWSEVGKFIVALLPAAISLFALFFSYLQFKENIKSQTFQFIENTNHQIKIAELNAKLNTEIDLIKNRCDSVRKISVQCIELATAVFEGFAVGRDYDEVYDDQIKKTEAIRKKILANSEKRIANFDKLISEQAMLMTYLDNDDDNLFIKSLDDLCDFKRLSQVDVKVMARLRGEFLMQCRGYLKKKDREIIEMAKLSTNN</sequence>
<name>A0ABZ0GY62_9ENTR</name>
<evidence type="ECO:0000313" key="2">
    <source>
        <dbReference type="EMBL" id="WOH41859.1"/>
    </source>
</evidence>
<dbReference type="Proteomes" id="UP001302613">
    <property type="component" value="Chromosome"/>
</dbReference>
<proteinExistence type="predicted"/>
<keyword evidence="1" id="KW-1133">Transmembrane helix</keyword>
<gene>
    <name evidence="2" type="ORF">RY846_14525</name>
</gene>
<dbReference type="EMBL" id="CP136601">
    <property type="protein sequence ID" value="WOH41859.1"/>
    <property type="molecule type" value="Genomic_DNA"/>
</dbReference>
<organism evidence="2 3">
    <name type="scientific">Citrobacter portucalensis</name>
    <dbReference type="NCBI Taxonomy" id="1639133"/>
    <lineage>
        <taxon>Bacteria</taxon>
        <taxon>Pseudomonadati</taxon>
        <taxon>Pseudomonadota</taxon>
        <taxon>Gammaproteobacteria</taxon>
        <taxon>Enterobacterales</taxon>
        <taxon>Enterobacteriaceae</taxon>
        <taxon>Citrobacter</taxon>
        <taxon>Citrobacter freundii complex</taxon>
    </lineage>
</organism>
<feature type="transmembrane region" description="Helical" evidence="1">
    <location>
        <begin position="34"/>
        <end position="53"/>
    </location>
</feature>
<keyword evidence="1" id="KW-0812">Transmembrane</keyword>
<protein>
    <submittedName>
        <fullName evidence="2">Uncharacterized protein</fullName>
    </submittedName>
</protein>
<evidence type="ECO:0000256" key="1">
    <source>
        <dbReference type="SAM" id="Phobius"/>
    </source>
</evidence>
<dbReference type="RefSeq" id="WP_234102969.1">
    <property type="nucleotide sequence ID" value="NZ_CP136601.1"/>
</dbReference>
<reference evidence="2 3" key="1">
    <citation type="submission" date="2023-10" db="EMBL/GenBank/DDBJ databases">
        <title>SFO-1, KPC-2, NDM-1 were first reported in Portuguese citrobacter collected clinically.</title>
        <authorList>
            <person name="Guo K."/>
        </authorList>
    </citation>
    <scope>NUCLEOTIDE SEQUENCE [LARGE SCALE GENOMIC DNA]</scope>
    <source>
        <strain evidence="2 3">L2724hy</strain>
    </source>
</reference>
<keyword evidence="3" id="KW-1185">Reference proteome</keyword>
<evidence type="ECO:0000313" key="3">
    <source>
        <dbReference type="Proteomes" id="UP001302613"/>
    </source>
</evidence>
<keyword evidence="1" id="KW-0472">Membrane</keyword>
<accession>A0ABZ0GY62</accession>